<name>E4ZUS9_LEPMJ</name>
<protein>
    <submittedName>
        <fullName evidence="1">Predicted protein</fullName>
    </submittedName>
</protein>
<dbReference type="VEuPathDB" id="FungiDB:LEMA_P115730.1"/>
<dbReference type="Proteomes" id="UP000002668">
    <property type="component" value="Genome"/>
</dbReference>
<accession>E4ZUS9</accession>
<proteinExistence type="predicted"/>
<evidence type="ECO:0000313" key="1">
    <source>
        <dbReference type="EMBL" id="CBX95158.1"/>
    </source>
</evidence>
<dbReference type="AlphaFoldDB" id="E4ZUS9"/>
<keyword evidence="2" id="KW-1185">Reference proteome</keyword>
<evidence type="ECO:0000313" key="2">
    <source>
        <dbReference type="Proteomes" id="UP000002668"/>
    </source>
</evidence>
<sequence length="238" mass="25951">MCKRYRVTGLLVEYPVAANANLGVKWAHIIWPLQVPAYLSSLIVPDMRHPTCISSFSLASCDGRGGGEPRGLTLRAFTTLAPLRFSLNAAFAQSHLAALMPAVPLDELLLVKVEQDRVVMPCWRNRTRRPATVSSGPDEPVQLADAPGQGIAQYTARDLTLEAQGPVPPASHVVYCEWALRQLLDTKTRRGHVQSIPPSGLSKSWPGYKGLILQSQAMMLSRDLVASNAYIEANPSTL</sequence>
<reference evidence="2" key="1">
    <citation type="journal article" date="2011" name="Nat. Commun.">
        <title>Effector diversification within compartments of the Leptosphaeria maculans genome affected by Repeat-Induced Point mutations.</title>
        <authorList>
            <person name="Rouxel T."/>
            <person name="Grandaubert J."/>
            <person name="Hane J.K."/>
            <person name="Hoede C."/>
            <person name="van de Wouw A.P."/>
            <person name="Couloux A."/>
            <person name="Dominguez V."/>
            <person name="Anthouard V."/>
            <person name="Bally P."/>
            <person name="Bourras S."/>
            <person name="Cozijnsen A.J."/>
            <person name="Ciuffetti L.M."/>
            <person name="Degrave A."/>
            <person name="Dilmaghani A."/>
            <person name="Duret L."/>
            <person name="Fudal I."/>
            <person name="Goodwin S.B."/>
            <person name="Gout L."/>
            <person name="Glaser N."/>
            <person name="Linglin J."/>
            <person name="Kema G.H.J."/>
            <person name="Lapalu N."/>
            <person name="Lawrence C.B."/>
            <person name="May K."/>
            <person name="Meyer M."/>
            <person name="Ollivier B."/>
            <person name="Poulain J."/>
            <person name="Schoch C.L."/>
            <person name="Simon A."/>
            <person name="Spatafora J.W."/>
            <person name="Stachowiak A."/>
            <person name="Turgeon B.G."/>
            <person name="Tyler B.M."/>
            <person name="Vincent D."/>
            <person name="Weissenbach J."/>
            <person name="Amselem J."/>
            <person name="Quesneville H."/>
            <person name="Oliver R.P."/>
            <person name="Wincker P."/>
            <person name="Balesdent M.-H."/>
            <person name="Howlett B.J."/>
        </authorList>
    </citation>
    <scope>NUCLEOTIDE SEQUENCE [LARGE SCALE GENOMIC DNA]</scope>
    <source>
        <strain evidence="2">JN3 / isolate v23.1.3 / race Av1-4-5-6-7-8</strain>
    </source>
</reference>
<organism evidence="2">
    <name type="scientific">Leptosphaeria maculans (strain JN3 / isolate v23.1.3 / race Av1-4-5-6-7-8)</name>
    <name type="common">Blackleg fungus</name>
    <name type="synonym">Phoma lingam</name>
    <dbReference type="NCBI Taxonomy" id="985895"/>
    <lineage>
        <taxon>Eukaryota</taxon>
        <taxon>Fungi</taxon>
        <taxon>Dikarya</taxon>
        <taxon>Ascomycota</taxon>
        <taxon>Pezizomycotina</taxon>
        <taxon>Dothideomycetes</taxon>
        <taxon>Pleosporomycetidae</taxon>
        <taxon>Pleosporales</taxon>
        <taxon>Pleosporineae</taxon>
        <taxon>Leptosphaeriaceae</taxon>
        <taxon>Plenodomus</taxon>
        <taxon>Plenodomus lingam/Leptosphaeria maculans species complex</taxon>
    </lineage>
</organism>
<dbReference type="HOGENOM" id="CLU_1166005_0_0_1"/>
<dbReference type="InParanoid" id="E4ZUS9"/>
<gene>
    <name evidence="1" type="ORF">LEMA_P115730.1</name>
</gene>
<dbReference type="EMBL" id="FP929126">
    <property type="protein sequence ID" value="CBX95158.1"/>
    <property type="molecule type" value="Genomic_DNA"/>
</dbReference>